<dbReference type="InterPro" id="IPR029068">
    <property type="entry name" value="Glyas_Bleomycin-R_OHBP_Dase"/>
</dbReference>
<dbReference type="InterPro" id="IPR050383">
    <property type="entry name" value="GlyoxalaseI/FosfomycinResist"/>
</dbReference>
<evidence type="ECO:0000313" key="3">
    <source>
        <dbReference type="Proteomes" id="UP000252357"/>
    </source>
</evidence>
<dbReference type="Proteomes" id="UP000252357">
    <property type="component" value="Unassembled WGS sequence"/>
</dbReference>
<evidence type="ECO:0000259" key="1">
    <source>
        <dbReference type="PROSITE" id="PS51819"/>
    </source>
</evidence>
<dbReference type="Gene3D" id="3.10.180.10">
    <property type="entry name" value="2,3-Dihydroxybiphenyl 1,2-Dioxygenase, domain 1"/>
    <property type="match status" value="1"/>
</dbReference>
<dbReference type="CDD" id="cd06587">
    <property type="entry name" value="VOC"/>
    <property type="match status" value="1"/>
</dbReference>
<dbReference type="InterPro" id="IPR037523">
    <property type="entry name" value="VOC_core"/>
</dbReference>
<reference evidence="2 3" key="1">
    <citation type="journal article" date="2018" name="Int. J. Syst. Evol. Microbiol.">
        <title>Parvibium lacunae gen. nov., sp. nov., a new member of the family Alcaligenaceae isolated from a freshwater pond.</title>
        <authorList>
            <person name="Chen W.M."/>
            <person name="Xie P.B."/>
            <person name="Hsu M.Y."/>
            <person name="Sheu S.Y."/>
        </authorList>
    </citation>
    <scope>NUCLEOTIDE SEQUENCE [LARGE SCALE GENOMIC DNA]</scope>
    <source>
        <strain evidence="2 3">KMB9</strain>
    </source>
</reference>
<name>A0A368L0L6_9BURK</name>
<proteinExistence type="predicted"/>
<dbReference type="InterPro" id="IPR004360">
    <property type="entry name" value="Glyas_Fos-R_dOase_dom"/>
</dbReference>
<dbReference type="RefSeq" id="WP_114403230.1">
    <property type="nucleotide sequence ID" value="NZ_QPGB01000004.1"/>
</dbReference>
<organism evidence="2 3">
    <name type="scientific">Parvibium lacunae</name>
    <dbReference type="NCBI Taxonomy" id="1888893"/>
    <lineage>
        <taxon>Bacteria</taxon>
        <taxon>Pseudomonadati</taxon>
        <taxon>Pseudomonadota</taxon>
        <taxon>Betaproteobacteria</taxon>
        <taxon>Burkholderiales</taxon>
        <taxon>Alcaligenaceae</taxon>
        <taxon>Parvibium</taxon>
    </lineage>
</organism>
<protein>
    <submittedName>
        <fullName evidence="2">VOC family protein</fullName>
    </submittedName>
</protein>
<dbReference type="PANTHER" id="PTHR21366:SF30">
    <property type="entry name" value="BLL2330 PROTEIN"/>
    <property type="match status" value="1"/>
</dbReference>
<dbReference type="EMBL" id="QPGB01000004">
    <property type="protein sequence ID" value="RCS57089.1"/>
    <property type="molecule type" value="Genomic_DNA"/>
</dbReference>
<dbReference type="SUPFAM" id="SSF54593">
    <property type="entry name" value="Glyoxalase/Bleomycin resistance protein/Dihydroxybiphenyl dioxygenase"/>
    <property type="match status" value="1"/>
</dbReference>
<keyword evidence="3" id="KW-1185">Reference proteome</keyword>
<dbReference type="PROSITE" id="PS51819">
    <property type="entry name" value="VOC"/>
    <property type="match status" value="1"/>
</dbReference>
<dbReference type="PANTHER" id="PTHR21366">
    <property type="entry name" value="GLYOXALASE FAMILY PROTEIN"/>
    <property type="match status" value="1"/>
</dbReference>
<evidence type="ECO:0000313" key="2">
    <source>
        <dbReference type="EMBL" id="RCS57089.1"/>
    </source>
</evidence>
<dbReference type="AlphaFoldDB" id="A0A368L0L6"/>
<accession>A0A368L0L6</accession>
<dbReference type="Pfam" id="PF00903">
    <property type="entry name" value="Glyoxalase"/>
    <property type="match status" value="1"/>
</dbReference>
<comment type="caution">
    <text evidence="2">The sequence shown here is derived from an EMBL/GenBank/DDBJ whole genome shotgun (WGS) entry which is preliminary data.</text>
</comment>
<dbReference type="OrthoDB" id="9804944at2"/>
<sequence length="176" mass="19551">MNQTPLPPILGLHHAAYRCRDAEETRAFYEDLLGLPLFHYIEADHVPSTGEYCPYVHIFFRLADGSCIAFFDLGDNQAAAPSPNTPAWVNHIAFAVPDLAALETIRQRLLAQGVAVLGPTDHHIFQSIYFFDPNGIRLELTAQLASPAQMQEKSTQARHKLAAWTQRKAARQTTAG</sequence>
<gene>
    <name evidence="2" type="ORF">DU000_09810</name>
</gene>
<feature type="domain" description="VOC" evidence="1">
    <location>
        <begin position="11"/>
        <end position="143"/>
    </location>
</feature>